<dbReference type="STRING" id="49186.SAMN05421647_10726"/>
<dbReference type="AlphaFoldDB" id="A0A1N6UHQ5"/>
<dbReference type="PANTHER" id="PTHR35446:SF2">
    <property type="entry name" value="CARBOXYMUCONOLACTONE DECARBOXYLASE-LIKE DOMAIN-CONTAINING PROTEIN"/>
    <property type="match status" value="1"/>
</dbReference>
<name>A0A1N6UHQ5_9GAMM</name>
<dbReference type="GO" id="GO:0051920">
    <property type="term" value="F:peroxiredoxin activity"/>
    <property type="evidence" value="ECO:0007669"/>
    <property type="project" value="InterPro"/>
</dbReference>
<reference evidence="2 3" key="1">
    <citation type="submission" date="2017-01" db="EMBL/GenBank/DDBJ databases">
        <authorList>
            <person name="Mah S.A."/>
            <person name="Swanson W.J."/>
            <person name="Moy G.W."/>
            <person name="Vacquier V.D."/>
        </authorList>
    </citation>
    <scope>NUCLEOTIDE SEQUENCE [LARGE SCALE GENOMIC DNA]</scope>
    <source>
        <strain evidence="2 3">DSM 7027</strain>
    </source>
</reference>
<dbReference type="NCBIfam" id="TIGR01926">
    <property type="entry name" value="peroxid_rel"/>
    <property type="match status" value="1"/>
</dbReference>
<dbReference type="Pfam" id="PF02627">
    <property type="entry name" value="CMD"/>
    <property type="match status" value="1"/>
</dbReference>
<dbReference type="InterPro" id="IPR029032">
    <property type="entry name" value="AhpD-like"/>
</dbReference>
<gene>
    <name evidence="2" type="ORF">SAMN05421647_10726</name>
</gene>
<feature type="domain" description="Carboxymuconolactone decarboxylase-like" evidence="1">
    <location>
        <begin position="53"/>
        <end position="102"/>
    </location>
</feature>
<dbReference type="RefSeq" id="WP_076463734.1">
    <property type="nucleotide sequence ID" value="NZ_FTMN01000007.1"/>
</dbReference>
<evidence type="ECO:0000259" key="1">
    <source>
        <dbReference type="Pfam" id="PF02627"/>
    </source>
</evidence>
<dbReference type="InterPro" id="IPR004675">
    <property type="entry name" value="AhpD_core"/>
</dbReference>
<dbReference type="PANTHER" id="PTHR35446">
    <property type="entry name" value="SI:CH211-175M2.5"/>
    <property type="match status" value="1"/>
</dbReference>
<proteinExistence type="predicted"/>
<organism evidence="2 3">
    <name type="scientific">Marinobacterium stanieri</name>
    <dbReference type="NCBI Taxonomy" id="49186"/>
    <lineage>
        <taxon>Bacteria</taxon>
        <taxon>Pseudomonadati</taxon>
        <taxon>Pseudomonadota</taxon>
        <taxon>Gammaproteobacteria</taxon>
        <taxon>Oceanospirillales</taxon>
        <taxon>Oceanospirillaceae</taxon>
        <taxon>Marinobacterium</taxon>
    </lineage>
</organism>
<dbReference type="InterPro" id="IPR003779">
    <property type="entry name" value="CMD-like"/>
</dbReference>
<dbReference type="InterPro" id="IPR010195">
    <property type="entry name" value="Uncharacterised_peroxidase-rel"/>
</dbReference>
<keyword evidence="3" id="KW-1185">Reference proteome</keyword>
<keyword evidence="2" id="KW-0575">Peroxidase</keyword>
<dbReference type="SUPFAM" id="SSF69118">
    <property type="entry name" value="AhpD-like"/>
    <property type="match status" value="1"/>
</dbReference>
<evidence type="ECO:0000313" key="2">
    <source>
        <dbReference type="EMBL" id="SIQ64991.1"/>
    </source>
</evidence>
<dbReference type="Proteomes" id="UP000186895">
    <property type="component" value="Unassembled WGS sequence"/>
</dbReference>
<dbReference type="NCBIfam" id="TIGR00778">
    <property type="entry name" value="ahpD_dom"/>
    <property type="match status" value="1"/>
</dbReference>
<accession>A0A1N6UHQ5</accession>
<dbReference type="Gene3D" id="1.20.1290.10">
    <property type="entry name" value="AhpD-like"/>
    <property type="match status" value="1"/>
</dbReference>
<dbReference type="eggNOG" id="COG2128">
    <property type="taxonomic scope" value="Bacteria"/>
</dbReference>
<keyword evidence="2" id="KW-0560">Oxidoreductase</keyword>
<evidence type="ECO:0000313" key="3">
    <source>
        <dbReference type="Proteomes" id="UP000186895"/>
    </source>
</evidence>
<dbReference type="EMBL" id="FTMN01000007">
    <property type="protein sequence ID" value="SIQ64991.1"/>
    <property type="molecule type" value="Genomic_DNA"/>
</dbReference>
<sequence length="192" mass="21892">MSQPDHITALDLPIPERHQLPEDVQKYFGKCDEKLGMVPNVLTAYSQNMAQFEVFTRFYNELMFGESELTPLEREMIAVVVSSNNNCYYCLTAHGAAVREYSGDPALGELMVMNYRVAELEPRQRAMLDFAHKLTVSPAEISEDDRQVLRDAGFSERGIWDIANVAGFYNMTNRVASAVDMQPNPEYHARFR</sequence>
<protein>
    <submittedName>
        <fullName evidence="2">Uncharacterized peroxidase-related enzyme</fullName>
    </submittedName>
</protein>
<dbReference type="Gene3D" id="1.20.5.810">
    <property type="entry name" value="AhpD-like"/>
    <property type="match status" value="1"/>
</dbReference>